<evidence type="ECO:0000256" key="1">
    <source>
        <dbReference type="SAM" id="Phobius"/>
    </source>
</evidence>
<evidence type="ECO:0000313" key="2">
    <source>
        <dbReference type="EMBL" id="VDL63441.1"/>
    </source>
</evidence>
<name>A0A0N4XDM8_NIPBR</name>
<reference evidence="2 3" key="2">
    <citation type="submission" date="2018-11" db="EMBL/GenBank/DDBJ databases">
        <authorList>
            <consortium name="Pathogen Informatics"/>
        </authorList>
    </citation>
    <scope>NUCLEOTIDE SEQUENCE [LARGE SCALE GENOMIC DNA]</scope>
</reference>
<keyword evidence="1" id="KW-0812">Transmembrane</keyword>
<keyword evidence="1" id="KW-0472">Membrane</keyword>
<accession>A0A0N4XDM8</accession>
<gene>
    <name evidence="2" type="ORF">NBR_LOCUS630</name>
</gene>
<reference evidence="4" key="1">
    <citation type="submission" date="2017-02" db="UniProtKB">
        <authorList>
            <consortium name="WormBaseParasite"/>
        </authorList>
    </citation>
    <scope>IDENTIFICATION</scope>
</reference>
<dbReference type="OMA" id="WVVEVCQ"/>
<dbReference type="AlphaFoldDB" id="A0A0N4XDM8"/>
<feature type="transmembrane region" description="Helical" evidence="1">
    <location>
        <begin position="56"/>
        <end position="75"/>
    </location>
</feature>
<dbReference type="WBParaSite" id="NBR_0000062901-mRNA-1">
    <property type="protein sequence ID" value="NBR_0000062901-mRNA-1"/>
    <property type="gene ID" value="NBR_0000062901"/>
</dbReference>
<dbReference type="Proteomes" id="UP000271162">
    <property type="component" value="Unassembled WGS sequence"/>
</dbReference>
<evidence type="ECO:0000313" key="3">
    <source>
        <dbReference type="Proteomes" id="UP000271162"/>
    </source>
</evidence>
<dbReference type="EMBL" id="UYSL01000306">
    <property type="protein sequence ID" value="VDL63441.1"/>
    <property type="molecule type" value="Genomic_DNA"/>
</dbReference>
<evidence type="ECO:0000313" key="4">
    <source>
        <dbReference type="WBParaSite" id="NBR_0000062901-mRNA-1"/>
    </source>
</evidence>
<organism evidence="4">
    <name type="scientific">Nippostrongylus brasiliensis</name>
    <name type="common">Rat hookworm</name>
    <dbReference type="NCBI Taxonomy" id="27835"/>
    <lineage>
        <taxon>Eukaryota</taxon>
        <taxon>Metazoa</taxon>
        <taxon>Ecdysozoa</taxon>
        <taxon>Nematoda</taxon>
        <taxon>Chromadorea</taxon>
        <taxon>Rhabditida</taxon>
        <taxon>Rhabditina</taxon>
        <taxon>Rhabditomorpha</taxon>
        <taxon>Strongyloidea</taxon>
        <taxon>Heligmosomidae</taxon>
        <taxon>Nippostrongylus</taxon>
    </lineage>
</organism>
<sequence length="150" mass="16599">MYCASSCLFGIALAGLYMNRAMLMVPDVLYKVVLSLCALIYAIQEVDALGDVAVCRLLLVVSAVILQFIENYVLFQTLSTIHLEMQQLVQTRPPPNYDQLSELKICRASACASSKIVMSEQVDEPARPETPPPSYEVAVKTLKCSKVENH</sequence>
<proteinExistence type="predicted"/>
<feature type="transmembrane region" description="Helical" evidence="1">
    <location>
        <begin position="28"/>
        <end position="44"/>
    </location>
</feature>
<keyword evidence="3" id="KW-1185">Reference proteome</keyword>
<protein>
    <submittedName>
        <fullName evidence="4">Transmembrane protein</fullName>
    </submittedName>
</protein>
<keyword evidence="1" id="KW-1133">Transmembrane helix</keyword>